<keyword evidence="1" id="KW-0812">Transmembrane</keyword>
<reference evidence="3" key="1">
    <citation type="submission" date="2016-11" db="UniProtKB">
        <authorList>
            <consortium name="WormBaseParasite"/>
        </authorList>
    </citation>
    <scope>IDENTIFICATION</scope>
</reference>
<feature type="transmembrane region" description="Helical" evidence="1">
    <location>
        <begin position="132"/>
        <end position="152"/>
    </location>
</feature>
<accession>A0A1I7WF63</accession>
<sequence>MITSDYLCSSKIFRSQGSIISNITICLRLLATAWFVVPVEEIIAEYFIDKSRFLKKFYIQYQDIYNHCLQKIHRRPRLQVTKCVECTIDRNSLLNDLLRIPMTNSESASNCGSSLYNFLSSIQIDHQKCKSLIHFFLMNCSTFYFHALLGVTKVGSTKGHYYSINFEKNYDKRVYLFILLPIASLFLRQVLSYEVEFA</sequence>
<evidence type="ECO:0000256" key="1">
    <source>
        <dbReference type="SAM" id="Phobius"/>
    </source>
</evidence>
<evidence type="ECO:0000313" key="2">
    <source>
        <dbReference type="Proteomes" id="UP000095283"/>
    </source>
</evidence>
<dbReference type="AlphaFoldDB" id="A0A1I7WF63"/>
<keyword evidence="1" id="KW-0472">Membrane</keyword>
<keyword evidence="2" id="KW-1185">Reference proteome</keyword>
<dbReference type="WBParaSite" id="Hba_03577">
    <property type="protein sequence ID" value="Hba_03577"/>
    <property type="gene ID" value="Hba_03577"/>
</dbReference>
<protein>
    <submittedName>
        <fullName evidence="3">Uncharacterized protein</fullName>
    </submittedName>
</protein>
<organism evidence="2 3">
    <name type="scientific">Heterorhabditis bacteriophora</name>
    <name type="common">Entomopathogenic nematode worm</name>
    <dbReference type="NCBI Taxonomy" id="37862"/>
    <lineage>
        <taxon>Eukaryota</taxon>
        <taxon>Metazoa</taxon>
        <taxon>Ecdysozoa</taxon>
        <taxon>Nematoda</taxon>
        <taxon>Chromadorea</taxon>
        <taxon>Rhabditida</taxon>
        <taxon>Rhabditina</taxon>
        <taxon>Rhabditomorpha</taxon>
        <taxon>Strongyloidea</taxon>
        <taxon>Heterorhabditidae</taxon>
        <taxon>Heterorhabditis</taxon>
    </lineage>
</organism>
<evidence type="ECO:0000313" key="3">
    <source>
        <dbReference type="WBParaSite" id="Hba_03577"/>
    </source>
</evidence>
<proteinExistence type="predicted"/>
<feature type="transmembrane region" description="Helical" evidence="1">
    <location>
        <begin position="173"/>
        <end position="191"/>
    </location>
</feature>
<name>A0A1I7WF63_HETBA</name>
<dbReference type="Proteomes" id="UP000095283">
    <property type="component" value="Unplaced"/>
</dbReference>
<keyword evidence="1" id="KW-1133">Transmembrane helix</keyword>